<protein>
    <submittedName>
        <fullName evidence="1">Uncharacterized protein</fullName>
    </submittedName>
</protein>
<accession>A0ABR3QRZ9</accession>
<proteinExistence type="predicted"/>
<evidence type="ECO:0000313" key="1">
    <source>
        <dbReference type="EMBL" id="KAL1594932.1"/>
    </source>
</evidence>
<gene>
    <name evidence="1" type="ORF">SLS59_008483</name>
</gene>
<keyword evidence="2" id="KW-1185">Reference proteome</keyword>
<dbReference type="EMBL" id="JAKIXB020000033">
    <property type="protein sequence ID" value="KAL1594932.1"/>
    <property type="molecule type" value="Genomic_DNA"/>
</dbReference>
<reference evidence="1 2" key="1">
    <citation type="submission" date="2024-02" db="EMBL/GenBank/DDBJ databases">
        <title>De novo assembly and annotation of 12 fungi associated with fruit tree decline syndrome in Ontario, Canada.</title>
        <authorList>
            <person name="Sulman M."/>
            <person name="Ellouze W."/>
            <person name="Ilyukhin E."/>
        </authorList>
    </citation>
    <scope>NUCLEOTIDE SEQUENCE [LARGE SCALE GENOMIC DNA]</scope>
    <source>
        <strain evidence="1 2">M97-236</strain>
    </source>
</reference>
<organism evidence="1 2">
    <name type="scientific">Nothophoma quercina</name>
    <dbReference type="NCBI Taxonomy" id="749835"/>
    <lineage>
        <taxon>Eukaryota</taxon>
        <taxon>Fungi</taxon>
        <taxon>Dikarya</taxon>
        <taxon>Ascomycota</taxon>
        <taxon>Pezizomycotina</taxon>
        <taxon>Dothideomycetes</taxon>
        <taxon>Pleosporomycetidae</taxon>
        <taxon>Pleosporales</taxon>
        <taxon>Pleosporineae</taxon>
        <taxon>Didymellaceae</taxon>
        <taxon>Nothophoma</taxon>
    </lineage>
</organism>
<name>A0ABR3QRZ9_9PLEO</name>
<sequence length="288" mass="33284">MENEREEQFDVDLTILDFLMYKATATVFEWYARADKYDSDLPNATITLVSESLQRLQERNYARGKFWATLHDTTKERRRPSWLSVTGSTDREQRIKLLQLPFTDTRQFTDPDRPLLEHLLPLFIELTAARADLGDEWRPTSDWFDLAGQFMLQTVVDHYTCHGQCDKATFKSIFAFGNPGPKTDGEESDVTAMRSLFCTEDVPQKELPEWAAIRCKYVREADAISELTHIEGQHSYVKFESSLISFLQHLHDTVPKPDLVQVEEGRINIDGNELSEAESREVIERMGL</sequence>
<comment type="caution">
    <text evidence="1">The sequence shown here is derived from an EMBL/GenBank/DDBJ whole genome shotgun (WGS) entry which is preliminary data.</text>
</comment>
<evidence type="ECO:0000313" key="2">
    <source>
        <dbReference type="Proteomes" id="UP001521222"/>
    </source>
</evidence>
<dbReference type="Proteomes" id="UP001521222">
    <property type="component" value="Unassembled WGS sequence"/>
</dbReference>